<dbReference type="Pfam" id="PF25857">
    <property type="entry name" value="DUF7957"/>
    <property type="match status" value="1"/>
</dbReference>
<accession>S6SG31</accession>
<comment type="caution">
    <text evidence="1">The sequence shown here is derived from an EMBL/GenBank/DDBJ whole genome shotgun (WGS) entry which is preliminary data.</text>
</comment>
<gene>
    <name evidence="1" type="ORF">A244_39233</name>
</gene>
<evidence type="ECO:0000313" key="2">
    <source>
        <dbReference type="Proteomes" id="UP000015729"/>
    </source>
</evidence>
<protein>
    <submittedName>
        <fullName evidence="1">Uncharacterized protein</fullName>
    </submittedName>
</protein>
<organism evidence="1 2">
    <name type="scientific">Pseudomonas syringae pv. actinidiae ICMP 18807</name>
    <dbReference type="NCBI Taxonomy" id="1194404"/>
    <lineage>
        <taxon>Bacteria</taxon>
        <taxon>Pseudomonadati</taxon>
        <taxon>Pseudomonadota</taxon>
        <taxon>Gammaproteobacteria</taxon>
        <taxon>Pseudomonadales</taxon>
        <taxon>Pseudomonadaceae</taxon>
        <taxon>Pseudomonas</taxon>
        <taxon>Pseudomonas syringae</taxon>
    </lineage>
</organism>
<name>S6SG31_PSESF</name>
<dbReference type="InterPro" id="IPR015943">
    <property type="entry name" value="WD40/YVTN_repeat-like_dom_sf"/>
</dbReference>
<reference evidence="1 2" key="1">
    <citation type="journal article" date="2013" name="PLoS Pathog.">
        <title>Genomic analysis of the Kiwifruit pathogen Pseudomonas syringae pv. actinidiae provides insight into the origins of an emergent plant disease.</title>
        <authorList>
            <person name="McCann H.C."/>
            <person name="Rikkerink E.H."/>
            <person name="Bertels F."/>
            <person name="Fiers M."/>
            <person name="Lu A."/>
            <person name="Rees-George J."/>
            <person name="Andersen M.T."/>
            <person name="Gleave A.P."/>
            <person name="Haubold B."/>
            <person name="Wohlers M.W."/>
            <person name="Guttman D.S."/>
            <person name="Wang P.W."/>
            <person name="Straub C."/>
            <person name="Vanneste J.L."/>
            <person name="Rainey P.B."/>
            <person name="Templeton M.D."/>
        </authorList>
    </citation>
    <scope>NUCLEOTIDE SEQUENCE [LARGE SCALE GENOMIC DNA]</scope>
    <source>
        <strain evidence="1 2">ICMP 18807</strain>
    </source>
</reference>
<dbReference type="PATRIC" id="fig|1194404.4.peg.8016"/>
<dbReference type="SUPFAM" id="SSF50998">
    <property type="entry name" value="Quinoprotein alcohol dehydrogenase-like"/>
    <property type="match status" value="1"/>
</dbReference>
<dbReference type="InterPro" id="IPR058263">
    <property type="entry name" value="DUF7957"/>
</dbReference>
<evidence type="ECO:0000313" key="1">
    <source>
        <dbReference type="EMBL" id="EPN30072.1"/>
    </source>
</evidence>
<dbReference type="InterPro" id="IPR011047">
    <property type="entry name" value="Quinoprotein_ADH-like_sf"/>
</dbReference>
<dbReference type="Proteomes" id="UP000015729">
    <property type="component" value="Unassembled WGS sequence"/>
</dbReference>
<feature type="non-terminal residue" evidence="1">
    <location>
        <position position="1"/>
    </location>
</feature>
<dbReference type="Gene3D" id="2.130.10.10">
    <property type="entry name" value="YVTN repeat-like/Quinoprotein amine dehydrogenase"/>
    <property type="match status" value="1"/>
</dbReference>
<proteinExistence type="predicted"/>
<sequence length="89" mass="9882">GAQHQASIAGLECGVHEALTIFNRNIFAVSKTGEVLWQIDESSHGTQADKPFMSLYRNENDQVVVGCWNGVTYAVDVENGEIRVIQFDR</sequence>
<dbReference type="AlphaFoldDB" id="S6SG31"/>
<dbReference type="EMBL" id="AOKG01002700">
    <property type="protein sequence ID" value="EPN30072.1"/>
    <property type="molecule type" value="Genomic_DNA"/>
</dbReference>